<accession>A0ACB9ZKZ3</accession>
<proteinExistence type="predicted"/>
<organism evidence="1 2">
    <name type="scientific">Catharanthus roseus</name>
    <name type="common">Madagascar periwinkle</name>
    <name type="synonym">Vinca rosea</name>
    <dbReference type="NCBI Taxonomy" id="4058"/>
    <lineage>
        <taxon>Eukaryota</taxon>
        <taxon>Viridiplantae</taxon>
        <taxon>Streptophyta</taxon>
        <taxon>Embryophyta</taxon>
        <taxon>Tracheophyta</taxon>
        <taxon>Spermatophyta</taxon>
        <taxon>Magnoliopsida</taxon>
        <taxon>eudicotyledons</taxon>
        <taxon>Gunneridae</taxon>
        <taxon>Pentapetalae</taxon>
        <taxon>asterids</taxon>
        <taxon>lamiids</taxon>
        <taxon>Gentianales</taxon>
        <taxon>Apocynaceae</taxon>
        <taxon>Rauvolfioideae</taxon>
        <taxon>Vinceae</taxon>
        <taxon>Catharanthinae</taxon>
        <taxon>Catharanthus</taxon>
    </lineage>
</organism>
<evidence type="ECO:0000313" key="1">
    <source>
        <dbReference type="EMBL" id="KAI5648260.1"/>
    </source>
</evidence>
<dbReference type="EMBL" id="CM044708">
    <property type="protein sequence ID" value="KAI5648260.1"/>
    <property type="molecule type" value="Genomic_DNA"/>
</dbReference>
<dbReference type="Proteomes" id="UP001060085">
    <property type="component" value="Linkage Group LG08"/>
</dbReference>
<evidence type="ECO:0000313" key="2">
    <source>
        <dbReference type="Proteomes" id="UP001060085"/>
    </source>
</evidence>
<protein>
    <submittedName>
        <fullName evidence="1">Uncharacterized protein</fullName>
    </submittedName>
</protein>
<sequence length="132" mass="15560">MITLIGRQSMLLMWRSSINADNTLGMVFLYPLRIYHHPEMITLDVALFWDSKHARDEYSPYFTSAAKKTWTFTRIVTHDELVRKILKHRGMDPNLWLEDDDDNDDADEDYDMSSKSDDDNNPMMRKMTLALP</sequence>
<gene>
    <name evidence="1" type="ORF">M9H77_34265</name>
</gene>
<comment type="caution">
    <text evidence="1">The sequence shown here is derived from an EMBL/GenBank/DDBJ whole genome shotgun (WGS) entry which is preliminary data.</text>
</comment>
<keyword evidence="2" id="KW-1185">Reference proteome</keyword>
<name>A0ACB9ZKZ3_CATRO</name>
<reference evidence="2" key="1">
    <citation type="journal article" date="2023" name="Nat. Plants">
        <title>Single-cell RNA sequencing provides a high-resolution roadmap for understanding the multicellular compartmentation of specialized metabolism.</title>
        <authorList>
            <person name="Sun S."/>
            <person name="Shen X."/>
            <person name="Li Y."/>
            <person name="Li Y."/>
            <person name="Wang S."/>
            <person name="Li R."/>
            <person name="Zhang H."/>
            <person name="Shen G."/>
            <person name="Guo B."/>
            <person name="Wei J."/>
            <person name="Xu J."/>
            <person name="St-Pierre B."/>
            <person name="Chen S."/>
            <person name="Sun C."/>
        </authorList>
    </citation>
    <scope>NUCLEOTIDE SEQUENCE [LARGE SCALE GENOMIC DNA]</scope>
</reference>